<dbReference type="Pfam" id="PF14305">
    <property type="entry name" value="ATPgrasp_TupA"/>
    <property type="match status" value="1"/>
</dbReference>
<dbReference type="EMBL" id="JACHDR010000001">
    <property type="protein sequence ID" value="MBB5512190.1"/>
    <property type="molecule type" value="Genomic_DNA"/>
</dbReference>
<dbReference type="InterPro" id="IPR029465">
    <property type="entry name" value="ATPgrasp_TupA"/>
</dbReference>
<sequence length="280" mass="31947">MDYFERMSRRINRFEEGLPERLGEKAFIRPFADSIGVRTPALLFQGSLSALLEFDFPEEFVVKPEYLSTSKGVYLLAKRGTDFQSLVSSEQMTIETLRMSYEELAENYYSDSQRGQYLVEELLRDDSGDVPPADIRAYMFQGTCGFILIEDHMRERTRASYFNGDFTPMLDVHERFGIADKALHLEEIVERAAPDNASEILAVARRVSIAVPSAFCRVDMYTSGKHVYLGEITLFPGTFYYKNRKLMSEKEAIRLGNLWEEAEARLAGSCLSPAKDESNV</sequence>
<feature type="domain" description="ATP-grasp" evidence="2">
    <location>
        <begin position="29"/>
        <end position="264"/>
    </location>
</feature>
<keyword evidence="1" id="KW-0547">Nucleotide-binding</keyword>
<comment type="caution">
    <text evidence="3">The sequence shown here is derived from an EMBL/GenBank/DDBJ whole genome shotgun (WGS) entry which is preliminary data.</text>
</comment>
<dbReference type="InterPro" id="IPR011761">
    <property type="entry name" value="ATP-grasp"/>
</dbReference>
<name>A0A7W8TSP3_9MICC</name>
<evidence type="ECO:0000313" key="3">
    <source>
        <dbReference type="EMBL" id="MBB5512190.1"/>
    </source>
</evidence>
<dbReference type="GO" id="GO:0005524">
    <property type="term" value="F:ATP binding"/>
    <property type="evidence" value="ECO:0007669"/>
    <property type="project" value="UniProtKB-UniRule"/>
</dbReference>
<evidence type="ECO:0000259" key="2">
    <source>
        <dbReference type="PROSITE" id="PS50975"/>
    </source>
</evidence>
<keyword evidence="1" id="KW-0067">ATP-binding</keyword>
<dbReference type="GO" id="GO:0046872">
    <property type="term" value="F:metal ion binding"/>
    <property type="evidence" value="ECO:0007669"/>
    <property type="project" value="InterPro"/>
</dbReference>
<dbReference type="Proteomes" id="UP000580797">
    <property type="component" value="Unassembled WGS sequence"/>
</dbReference>
<dbReference type="AlphaFoldDB" id="A0A7W8TSP3"/>
<dbReference type="PROSITE" id="PS50975">
    <property type="entry name" value="ATP_GRASP"/>
    <property type="match status" value="1"/>
</dbReference>
<protein>
    <recommendedName>
        <fullName evidence="2">ATP-grasp domain-containing protein</fullName>
    </recommendedName>
</protein>
<dbReference type="SUPFAM" id="SSF56059">
    <property type="entry name" value="Glutathione synthetase ATP-binding domain-like"/>
    <property type="match status" value="1"/>
</dbReference>
<proteinExistence type="predicted"/>
<evidence type="ECO:0000256" key="1">
    <source>
        <dbReference type="PROSITE-ProRule" id="PRU00409"/>
    </source>
</evidence>
<accession>A0A7W8TSP3</accession>
<evidence type="ECO:0000313" key="4">
    <source>
        <dbReference type="Proteomes" id="UP000580797"/>
    </source>
</evidence>
<organism evidence="3 4">
    <name type="scientific">Neomicrococcus aestuarii</name>
    <dbReference type="NCBI Taxonomy" id="556325"/>
    <lineage>
        <taxon>Bacteria</taxon>
        <taxon>Bacillati</taxon>
        <taxon>Actinomycetota</taxon>
        <taxon>Actinomycetes</taxon>
        <taxon>Micrococcales</taxon>
        <taxon>Micrococcaceae</taxon>
        <taxon>Neomicrococcus</taxon>
    </lineage>
</organism>
<dbReference type="RefSeq" id="WP_183664084.1">
    <property type="nucleotide sequence ID" value="NZ_BAAARH010000003.1"/>
</dbReference>
<reference evidence="3 4" key="1">
    <citation type="submission" date="2020-08" db="EMBL/GenBank/DDBJ databases">
        <title>Sequencing the genomes of 1000 actinobacteria strains.</title>
        <authorList>
            <person name="Klenk H.-P."/>
        </authorList>
    </citation>
    <scope>NUCLEOTIDE SEQUENCE [LARGE SCALE GENOMIC DNA]</scope>
    <source>
        <strain evidence="3 4">DSM 105783</strain>
    </source>
</reference>
<gene>
    <name evidence="3" type="ORF">HD598_000877</name>
</gene>